<dbReference type="InterPro" id="IPR021074">
    <property type="entry name" value="Formate_DH_dsu"/>
</dbReference>
<dbReference type="OrthoDB" id="8527650at2"/>
<evidence type="ECO:0000313" key="2">
    <source>
        <dbReference type="Proteomes" id="UP000242957"/>
    </source>
</evidence>
<name>A0A1H0D8U9_9PSED</name>
<dbReference type="Proteomes" id="UP000242957">
    <property type="component" value="Unassembled WGS sequence"/>
</dbReference>
<dbReference type="Pfam" id="PF11390">
    <property type="entry name" value="FdsD"/>
    <property type="match status" value="1"/>
</dbReference>
<dbReference type="STRING" id="198616.SAMN05216193_104191"/>
<evidence type="ECO:0000313" key="1">
    <source>
        <dbReference type="EMBL" id="SDN66580.1"/>
    </source>
</evidence>
<protein>
    <submittedName>
        <fullName evidence="1">Formate dehydrogenase subunit delta</fullName>
    </submittedName>
</protein>
<proteinExistence type="predicted"/>
<dbReference type="RefSeq" id="WP_084311849.1">
    <property type="nucleotide sequence ID" value="NZ_FNIJ01000004.1"/>
</dbReference>
<gene>
    <name evidence="1" type="ORF">SAMN05216193_104191</name>
</gene>
<reference evidence="2" key="1">
    <citation type="submission" date="2016-10" db="EMBL/GenBank/DDBJ databases">
        <authorList>
            <person name="Varghese N."/>
            <person name="Submissions S."/>
        </authorList>
    </citation>
    <scope>NUCLEOTIDE SEQUENCE [LARGE SCALE GENOMIC DNA]</scope>
    <source>
        <strain evidence="2">JCM 21621</strain>
    </source>
</reference>
<keyword evidence="2" id="KW-1185">Reference proteome</keyword>
<dbReference type="EMBL" id="FNIJ01000004">
    <property type="protein sequence ID" value="SDN66580.1"/>
    <property type="molecule type" value="Genomic_DNA"/>
</dbReference>
<dbReference type="AlphaFoldDB" id="A0A1H0D8U9"/>
<sequence length="74" mass="8370">MSIDNLIKMANQIGQYFASEPDRELAVRGVQQHLQSFWTPAMRRQLVAWQAEHPGDGLHPLVREALGESSVEEV</sequence>
<accession>A0A1H0D8U9</accession>
<organism evidence="1 2">
    <name type="scientific">Pseudomonas jinjuensis</name>
    <dbReference type="NCBI Taxonomy" id="198616"/>
    <lineage>
        <taxon>Bacteria</taxon>
        <taxon>Pseudomonadati</taxon>
        <taxon>Pseudomonadota</taxon>
        <taxon>Gammaproteobacteria</taxon>
        <taxon>Pseudomonadales</taxon>
        <taxon>Pseudomonadaceae</taxon>
        <taxon>Pseudomonas</taxon>
    </lineage>
</organism>